<name>A0A1Y0L0T7_9MOLU</name>
<dbReference type="GO" id="GO:0000166">
    <property type="term" value="F:nucleotide binding"/>
    <property type="evidence" value="ECO:0007669"/>
    <property type="project" value="InterPro"/>
</dbReference>
<dbReference type="Pfam" id="PF22725">
    <property type="entry name" value="GFO_IDH_MocA_C3"/>
    <property type="match status" value="1"/>
</dbReference>
<dbReference type="PANTHER" id="PTHR43054">
    <property type="match status" value="1"/>
</dbReference>
<dbReference type="Gene3D" id="3.40.50.720">
    <property type="entry name" value="NAD(P)-binding Rossmann-like Domain"/>
    <property type="match status" value="1"/>
</dbReference>
<dbReference type="KEGG" id="scla:SCLARK_001029"/>
<feature type="domain" description="Gfo/Idh/MocA-like oxidoreductase N-terminal" evidence="1">
    <location>
        <begin position="2"/>
        <end position="118"/>
    </location>
</feature>
<dbReference type="RefSeq" id="WP_100254555.1">
    <property type="nucleotide sequence ID" value="NZ_CP015819.1"/>
</dbReference>
<evidence type="ECO:0000259" key="1">
    <source>
        <dbReference type="Pfam" id="PF01408"/>
    </source>
</evidence>
<dbReference type="SUPFAM" id="SSF55347">
    <property type="entry name" value="Glyceraldehyde-3-phosphate dehydrogenase-like, C-terminal domain"/>
    <property type="match status" value="1"/>
</dbReference>
<reference evidence="3 4" key="1">
    <citation type="submission" date="2017-11" db="EMBL/GenBank/DDBJ databases">
        <title>Complete genome sequence of Spiroplasma clarkii CN-5 (DSM 19994).</title>
        <authorList>
            <person name="Tsai Y.-M."/>
            <person name="Chang A."/>
            <person name="Lo W.-S."/>
            <person name="Kuo C.-H."/>
        </authorList>
    </citation>
    <scope>NUCLEOTIDE SEQUENCE [LARGE SCALE GENOMIC DNA]</scope>
    <source>
        <strain evidence="3 4">CN-5</strain>
    </source>
</reference>
<protein>
    <submittedName>
        <fullName evidence="3">Oxidoreductase</fullName>
    </submittedName>
</protein>
<dbReference type="AlphaFoldDB" id="A0A1Y0L0T7"/>
<dbReference type="OrthoDB" id="9815825at2"/>
<proteinExistence type="predicted"/>
<accession>A0A1Y0L0T7</accession>
<keyword evidence="4" id="KW-1185">Reference proteome</keyword>
<sequence length="328" mass="37128">MIRIGIIGDNQVENDFLAALATVVDLKISCVYAASTSEAKAFINKHNLIAKPTNSFEVLVDEVDAVYICSAVGQHYQQAKYFLQQQKHVLIEKPLTLEFEQTLELCQIAQINNVVLLEAHRFLQTPILSKLFDLVNDCQPFFANLNVTKKFPYLNDLVHGDFLPPFDEINGKGTTYDLLIYPILLCIFLFGKVKDVKAMSSKLSNGTSLTNLVNLRHESDVLVNITCSASYQSKLFSEIVAQNLTIGLEDITNIESIMLFEKNSSEIKELIEPENKDELNSFVYLLRVFVKMILSNNNNLRDYLLGMCCETMRVLNLVEKNQQEIGEN</sequence>
<evidence type="ECO:0000313" key="4">
    <source>
        <dbReference type="Proteomes" id="UP000231179"/>
    </source>
</evidence>
<dbReference type="Proteomes" id="UP000231179">
    <property type="component" value="Chromosome"/>
</dbReference>
<dbReference type="InterPro" id="IPR036291">
    <property type="entry name" value="NAD(P)-bd_dom_sf"/>
</dbReference>
<dbReference type="Pfam" id="PF01408">
    <property type="entry name" value="GFO_IDH_MocA"/>
    <property type="match status" value="1"/>
</dbReference>
<gene>
    <name evidence="3" type="ORF">SCLAR_v1c06940</name>
</gene>
<dbReference type="Gene3D" id="3.30.360.10">
    <property type="entry name" value="Dihydrodipicolinate Reductase, domain 2"/>
    <property type="match status" value="1"/>
</dbReference>
<evidence type="ECO:0000259" key="2">
    <source>
        <dbReference type="Pfam" id="PF22725"/>
    </source>
</evidence>
<dbReference type="InterPro" id="IPR000683">
    <property type="entry name" value="Gfo/Idh/MocA-like_OxRdtase_N"/>
</dbReference>
<dbReference type="InterPro" id="IPR055170">
    <property type="entry name" value="GFO_IDH_MocA-like_dom"/>
</dbReference>
<dbReference type="EMBL" id="CP024870">
    <property type="protein sequence ID" value="ATX71011.1"/>
    <property type="molecule type" value="Genomic_DNA"/>
</dbReference>
<feature type="domain" description="GFO/IDH/MocA-like oxidoreductase" evidence="2">
    <location>
        <begin position="169"/>
        <end position="233"/>
    </location>
</feature>
<evidence type="ECO:0000313" key="3">
    <source>
        <dbReference type="EMBL" id="ATX71011.1"/>
    </source>
</evidence>
<dbReference type="PANTHER" id="PTHR43054:SF1">
    <property type="entry name" value="SCYLLO-INOSITOL 2-DEHYDROGENASE (NADP(+)) IOLU"/>
    <property type="match status" value="1"/>
</dbReference>
<organism evidence="3 4">
    <name type="scientific">Spiroplasma clarkii</name>
    <dbReference type="NCBI Taxonomy" id="2139"/>
    <lineage>
        <taxon>Bacteria</taxon>
        <taxon>Bacillati</taxon>
        <taxon>Mycoplasmatota</taxon>
        <taxon>Mollicutes</taxon>
        <taxon>Entomoplasmatales</taxon>
        <taxon>Spiroplasmataceae</taxon>
        <taxon>Spiroplasma</taxon>
    </lineage>
</organism>
<dbReference type="SUPFAM" id="SSF51735">
    <property type="entry name" value="NAD(P)-binding Rossmann-fold domains"/>
    <property type="match status" value="1"/>
</dbReference>